<dbReference type="PhylomeDB" id="E9HPH0"/>
<dbReference type="SUPFAM" id="SSF56219">
    <property type="entry name" value="DNase I-like"/>
    <property type="match status" value="1"/>
</dbReference>
<dbReference type="GO" id="GO:0003824">
    <property type="term" value="F:catalytic activity"/>
    <property type="evidence" value="ECO:0007669"/>
    <property type="project" value="InterPro"/>
</dbReference>
<dbReference type="InParanoid" id="E9HPH0"/>
<feature type="domain" description="Endonuclease/exonuclease/phosphatase" evidence="1">
    <location>
        <begin position="84"/>
        <end position="281"/>
    </location>
</feature>
<dbReference type="AlphaFoldDB" id="E9HPH0"/>
<name>E9HPH0_DAPPU</name>
<dbReference type="PANTHER" id="PTHR46670:SF3">
    <property type="entry name" value="ENDONUCLEASE_EXONUCLEASE_PHOSPHATASE DOMAIN-CONTAINING PROTEIN"/>
    <property type="match status" value="1"/>
</dbReference>
<dbReference type="KEGG" id="dpx:DAPPUDRAFT_116466"/>
<dbReference type="Pfam" id="PF03372">
    <property type="entry name" value="Exo_endo_phos"/>
    <property type="match status" value="1"/>
</dbReference>
<evidence type="ECO:0000313" key="3">
    <source>
        <dbReference type="Proteomes" id="UP000000305"/>
    </source>
</evidence>
<dbReference type="OrthoDB" id="5953030at2759"/>
<evidence type="ECO:0000313" key="2">
    <source>
        <dbReference type="EMBL" id="EFX66365.1"/>
    </source>
</evidence>
<proteinExistence type="predicted"/>
<accession>E9HPH0</accession>
<dbReference type="STRING" id="6669.E9HPH0"/>
<evidence type="ECO:0000259" key="1">
    <source>
        <dbReference type="Pfam" id="PF03372"/>
    </source>
</evidence>
<dbReference type="InterPro" id="IPR036691">
    <property type="entry name" value="Endo/exonu/phosph_ase_sf"/>
</dbReference>
<dbReference type="InterPro" id="IPR005135">
    <property type="entry name" value="Endo/exonuclease/phosphatase"/>
</dbReference>
<dbReference type="Gene3D" id="3.60.10.10">
    <property type="entry name" value="Endonuclease/exonuclease/phosphatase"/>
    <property type="match status" value="1"/>
</dbReference>
<protein>
    <recommendedName>
        <fullName evidence="1">Endonuclease/exonuclease/phosphatase domain-containing protein</fullName>
    </recommendedName>
</protein>
<dbReference type="eggNOG" id="KOG1075">
    <property type="taxonomic scope" value="Eukaryota"/>
</dbReference>
<dbReference type="Proteomes" id="UP000000305">
    <property type="component" value="Unassembled WGS sequence"/>
</dbReference>
<reference evidence="2 3" key="1">
    <citation type="journal article" date="2011" name="Science">
        <title>The ecoresponsive genome of Daphnia pulex.</title>
        <authorList>
            <person name="Colbourne J.K."/>
            <person name="Pfrender M.E."/>
            <person name="Gilbert D."/>
            <person name="Thomas W.K."/>
            <person name="Tucker A."/>
            <person name="Oakley T.H."/>
            <person name="Tokishita S."/>
            <person name="Aerts A."/>
            <person name="Arnold G.J."/>
            <person name="Basu M.K."/>
            <person name="Bauer D.J."/>
            <person name="Caceres C.E."/>
            <person name="Carmel L."/>
            <person name="Casola C."/>
            <person name="Choi J.H."/>
            <person name="Detter J.C."/>
            <person name="Dong Q."/>
            <person name="Dusheyko S."/>
            <person name="Eads B.D."/>
            <person name="Frohlich T."/>
            <person name="Geiler-Samerotte K.A."/>
            <person name="Gerlach D."/>
            <person name="Hatcher P."/>
            <person name="Jogdeo S."/>
            <person name="Krijgsveld J."/>
            <person name="Kriventseva E.V."/>
            <person name="Kultz D."/>
            <person name="Laforsch C."/>
            <person name="Lindquist E."/>
            <person name="Lopez J."/>
            <person name="Manak J.R."/>
            <person name="Muller J."/>
            <person name="Pangilinan J."/>
            <person name="Patwardhan R.P."/>
            <person name="Pitluck S."/>
            <person name="Pritham E.J."/>
            <person name="Rechtsteiner A."/>
            <person name="Rho M."/>
            <person name="Rogozin I.B."/>
            <person name="Sakarya O."/>
            <person name="Salamov A."/>
            <person name="Schaack S."/>
            <person name="Shapiro H."/>
            <person name="Shiga Y."/>
            <person name="Skalitzky C."/>
            <person name="Smith Z."/>
            <person name="Souvorov A."/>
            <person name="Sung W."/>
            <person name="Tang Z."/>
            <person name="Tsuchiya D."/>
            <person name="Tu H."/>
            <person name="Vos H."/>
            <person name="Wang M."/>
            <person name="Wolf Y.I."/>
            <person name="Yamagata H."/>
            <person name="Yamada T."/>
            <person name="Ye Y."/>
            <person name="Shaw J.R."/>
            <person name="Andrews J."/>
            <person name="Crease T.J."/>
            <person name="Tang H."/>
            <person name="Lucas S.M."/>
            <person name="Robertson H.M."/>
            <person name="Bork P."/>
            <person name="Koonin E.V."/>
            <person name="Zdobnov E.M."/>
            <person name="Grigoriev I.V."/>
            <person name="Lynch M."/>
            <person name="Boore J.L."/>
        </authorList>
    </citation>
    <scope>NUCLEOTIDE SEQUENCE [LARGE SCALE GENOMIC DNA]</scope>
</reference>
<sequence>MLAVTVSARNMPWAECRLLFLSLRDSLLPPLSPSATATILRLRLDKGSSLTPSNYRGCRSGVCVKRLRASKKFLPIGLLNARSVASKPDVIHHHLLTFDLDVLAITETWLTPEHGDEILANTIPEGYVGIHVPRVGRRGGGIAVIHRSTICVNRLPIVFESPFFEHLAISLTVNTVFVKIAIIYRPPSVSCPKFLSDFSDYLEILSVGAGKLLILGDFNIHVDDNACSIGRKFLSTLDSFGLCQHVSTPTHVSGRLLDLVLSRLADNFVMHCYTSDLISDHFAVHTLVKVHRLVRPQKTVVFRRLKSIDREAFVSDLLASSIFIDPENDTASLLAQYNTDVRAVLDKHAPLITKRLTVRPDNPWDCEEIRTCRRNLRRWERKYRARGLTIDRECLTNAHDTQHMVRFVLKSDGSPQKVAFAALSRCIAETKEWMTTNKLKLNEAKTDCLLVFSDSSRVKPISMPLMTKLLANDTSYTSKFIYRYYRCCVVRSSSYSLISVTNATHSQPD</sequence>
<dbReference type="HOGENOM" id="CLU_000680_39_4_1"/>
<dbReference type="PANTHER" id="PTHR46670">
    <property type="entry name" value="ENDO/EXONUCLEASE/PHOSPHATASE DOMAIN-CONTAINING PROTEIN"/>
    <property type="match status" value="1"/>
</dbReference>
<gene>
    <name evidence="2" type="ORF">DAPPUDRAFT_116466</name>
</gene>
<dbReference type="EMBL" id="GL732706">
    <property type="protein sequence ID" value="EFX66365.1"/>
    <property type="molecule type" value="Genomic_DNA"/>
</dbReference>
<keyword evidence="3" id="KW-1185">Reference proteome</keyword>
<organism evidence="2 3">
    <name type="scientific">Daphnia pulex</name>
    <name type="common">Water flea</name>
    <dbReference type="NCBI Taxonomy" id="6669"/>
    <lineage>
        <taxon>Eukaryota</taxon>
        <taxon>Metazoa</taxon>
        <taxon>Ecdysozoa</taxon>
        <taxon>Arthropoda</taxon>
        <taxon>Crustacea</taxon>
        <taxon>Branchiopoda</taxon>
        <taxon>Diplostraca</taxon>
        <taxon>Cladocera</taxon>
        <taxon>Anomopoda</taxon>
        <taxon>Daphniidae</taxon>
        <taxon>Daphnia</taxon>
    </lineage>
</organism>